<gene>
    <name evidence="4" type="ORF">EAH86_11620</name>
</gene>
<feature type="compositionally biased region" description="Low complexity" evidence="1">
    <location>
        <begin position="308"/>
        <end position="317"/>
    </location>
</feature>
<dbReference type="Proteomes" id="UP000317722">
    <property type="component" value="Unassembled WGS sequence"/>
</dbReference>
<feature type="compositionally biased region" description="Polar residues" evidence="1">
    <location>
        <begin position="55"/>
        <end position="68"/>
    </location>
</feature>
<feature type="compositionally biased region" description="Pro residues" evidence="1">
    <location>
        <begin position="81"/>
        <end position="91"/>
    </location>
</feature>
<comment type="caution">
    <text evidence="4">The sequence shown here is derived from an EMBL/GenBank/DDBJ whole genome shotgun (WGS) entry which is preliminary data.</text>
</comment>
<name>A0A502CSN8_9MICO</name>
<keyword evidence="5" id="KW-1185">Reference proteome</keyword>
<keyword evidence="2" id="KW-0732">Signal</keyword>
<feature type="compositionally biased region" description="Low complexity" evidence="1">
    <location>
        <begin position="71"/>
        <end position="80"/>
    </location>
</feature>
<accession>A0A502CSN8</accession>
<dbReference type="Pfam" id="PF05901">
    <property type="entry name" value="Excalibur"/>
    <property type="match status" value="1"/>
</dbReference>
<feature type="signal peptide" evidence="2">
    <location>
        <begin position="1"/>
        <end position="30"/>
    </location>
</feature>
<dbReference type="SMART" id="SM00894">
    <property type="entry name" value="Excalibur"/>
    <property type="match status" value="1"/>
</dbReference>
<dbReference type="InterPro" id="IPR011089">
    <property type="entry name" value="GmrSD_C"/>
</dbReference>
<dbReference type="PROSITE" id="PS51257">
    <property type="entry name" value="PROKAR_LIPOPROTEIN"/>
    <property type="match status" value="1"/>
</dbReference>
<evidence type="ECO:0000313" key="5">
    <source>
        <dbReference type="Proteomes" id="UP000317722"/>
    </source>
</evidence>
<sequence length="356" mass="37415">MIRCPDLHWPAVAGSLLVVMTVAGCVPANADPVDHASPTTSTATSTAGAKAPESPSHSATSGPSTTLVPSPGATATTRQPAPTPNPTPPIRPGTAVTTLATLTIKGRAPKTGYDRALFGQAWADVDRNGCDTRNDILRRDLTRYTLKSGTHGCLVLKGTLDDPYTGTRISFVRGPATSNAVQIDHVVALSDAWQKGAQRMSQTQRTAFANDPLNLLAVDGPTNLRKGDGDAATWLPPRKAGRCAYVARQIAVKHRYGLSVTAAERDAMVRVLTACPGQALPKAGVIALGGGREQAATTPTQPAPTTPKPSTSSGTDPRFGTCREANAAGYGPYRRGADPEYDWYQDRDHDGLACER</sequence>
<protein>
    <submittedName>
        <fullName evidence="4">DUF1524 domain-containing protein</fullName>
    </submittedName>
</protein>
<dbReference type="EMBL" id="RCZM01000004">
    <property type="protein sequence ID" value="TPG15898.1"/>
    <property type="molecule type" value="Genomic_DNA"/>
</dbReference>
<organism evidence="4 5">
    <name type="scientific">Pedococcus bigeumensis</name>
    <dbReference type="NCBI Taxonomy" id="433644"/>
    <lineage>
        <taxon>Bacteria</taxon>
        <taxon>Bacillati</taxon>
        <taxon>Actinomycetota</taxon>
        <taxon>Actinomycetes</taxon>
        <taxon>Micrococcales</taxon>
        <taxon>Intrasporangiaceae</taxon>
        <taxon>Pedococcus</taxon>
    </lineage>
</organism>
<dbReference type="PANTHER" id="PTHR24094:SF15">
    <property type="entry name" value="AMP-DEPENDENT SYNTHETASE_LIGASE DOMAIN-CONTAINING PROTEIN-RELATED"/>
    <property type="match status" value="1"/>
</dbReference>
<evidence type="ECO:0000313" key="4">
    <source>
        <dbReference type="EMBL" id="TPG15898.1"/>
    </source>
</evidence>
<dbReference type="PANTHER" id="PTHR24094">
    <property type="entry name" value="SECRETED PROTEIN"/>
    <property type="match status" value="1"/>
</dbReference>
<dbReference type="OrthoDB" id="5196645at2"/>
<evidence type="ECO:0000259" key="3">
    <source>
        <dbReference type="SMART" id="SM00894"/>
    </source>
</evidence>
<evidence type="ECO:0000256" key="1">
    <source>
        <dbReference type="SAM" id="MobiDB-lite"/>
    </source>
</evidence>
<feature type="chain" id="PRO_5021370032" evidence="2">
    <location>
        <begin position="31"/>
        <end position="356"/>
    </location>
</feature>
<feature type="domain" description="Excalibur calcium-binding" evidence="3">
    <location>
        <begin position="318"/>
        <end position="355"/>
    </location>
</feature>
<dbReference type="RefSeq" id="WP_140740864.1">
    <property type="nucleotide sequence ID" value="NZ_RCZM01000004.1"/>
</dbReference>
<dbReference type="InterPro" id="IPR008613">
    <property type="entry name" value="Excalibur_Ca-bd_domain"/>
</dbReference>
<dbReference type="AlphaFoldDB" id="A0A502CSN8"/>
<feature type="region of interest" description="Disordered" evidence="1">
    <location>
        <begin position="30"/>
        <end position="94"/>
    </location>
</feature>
<dbReference type="Pfam" id="PF07510">
    <property type="entry name" value="GmrSD_C"/>
    <property type="match status" value="1"/>
</dbReference>
<evidence type="ECO:0000256" key="2">
    <source>
        <dbReference type="SAM" id="SignalP"/>
    </source>
</evidence>
<reference evidence="4 5" key="1">
    <citation type="journal article" date="2019" name="Environ. Microbiol.">
        <title>Species interactions and distinct microbial communities in high Arctic permafrost affected cryosols are associated with the CH4 and CO2 gas fluxes.</title>
        <authorList>
            <person name="Altshuler I."/>
            <person name="Hamel J."/>
            <person name="Turney S."/>
            <person name="Magnuson E."/>
            <person name="Levesque R."/>
            <person name="Greer C."/>
            <person name="Whyte L.G."/>
        </authorList>
    </citation>
    <scope>NUCLEOTIDE SEQUENCE [LARGE SCALE GENOMIC DNA]</scope>
    <source>
        <strain evidence="4 5">S9.3A</strain>
    </source>
</reference>
<feature type="compositionally biased region" description="Low complexity" evidence="1">
    <location>
        <begin position="36"/>
        <end position="51"/>
    </location>
</feature>
<feature type="compositionally biased region" description="Basic and acidic residues" evidence="1">
    <location>
        <begin position="344"/>
        <end position="356"/>
    </location>
</feature>
<feature type="region of interest" description="Disordered" evidence="1">
    <location>
        <begin position="291"/>
        <end position="356"/>
    </location>
</feature>
<proteinExistence type="predicted"/>